<protein>
    <submittedName>
        <fullName evidence="2">(Perigord truffle) hypothetical protein</fullName>
    </submittedName>
</protein>
<name>D5GMI8_TUBMM</name>
<evidence type="ECO:0000313" key="2">
    <source>
        <dbReference type="EMBL" id="CAZ85731.1"/>
    </source>
</evidence>
<evidence type="ECO:0000256" key="1">
    <source>
        <dbReference type="SAM" id="Phobius"/>
    </source>
</evidence>
<organism evidence="2 3">
    <name type="scientific">Tuber melanosporum (strain Mel28)</name>
    <name type="common">Perigord black truffle</name>
    <dbReference type="NCBI Taxonomy" id="656061"/>
    <lineage>
        <taxon>Eukaryota</taxon>
        <taxon>Fungi</taxon>
        <taxon>Dikarya</taxon>
        <taxon>Ascomycota</taxon>
        <taxon>Pezizomycotina</taxon>
        <taxon>Pezizomycetes</taxon>
        <taxon>Pezizales</taxon>
        <taxon>Tuberaceae</taxon>
        <taxon>Tuber</taxon>
    </lineage>
</organism>
<dbReference type="RefSeq" id="XP_002841540.1">
    <property type="nucleotide sequence ID" value="XM_002841494.1"/>
</dbReference>
<feature type="transmembrane region" description="Helical" evidence="1">
    <location>
        <begin position="6"/>
        <end position="28"/>
    </location>
</feature>
<keyword evidence="1" id="KW-0812">Transmembrane</keyword>
<dbReference type="KEGG" id="tml:GSTUM_00010747001"/>
<dbReference type="Proteomes" id="UP000006911">
    <property type="component" value="Unassembled WGS sequence"/>
</dbReference>
<gene>
    <name evidence="2" type="ORF">GSTUM_00010747001</name>
</gene>
<dbReference type="EMBL" id="FN430356">
    <property type="protein sequence ID" value="CAZ85731.1"/>
    <property type="molecule type" value="Genomic_DNA"/>
</dbReference>
<keyword evidence="3" id="KW-1185">Reference proteome</keyword>
<reference evidence="2 3" key="1">
    <citation type="journal article" date="2010" name="Nature">
        <title>Perigord black truffle genome uncovers evolutionary origins and mechanisms of symbiosis.</title>
        <authorList>
            <person name="Martin F."/>
            <person name="Kohler A."/>
            <person name="Murat C."/>
            <person name="Balestrini R."/>
            <person name="Coutinho P.M."/>
            <person name="Jaillon O."/>
            <person name="Montanini B."/>
            <person name="Morin E."/>
            <person name="Noel B."/>
            <person name="Percudani R."/>
            <person name="Porcel B."/>
            <person name="Rubini A."/>
            <person name="Amicucci A."/>
            <person name="Amselem J."/>
            <person name="Anthouard V."/>
            <person name="Arcioni S."/>
            <person name="Artiguenave F."/>
            <person name="Aury J.M."/>
            <person name="Ballario P."/>
            <person name="Bolchi A."/>
            <person name="Brenna A."/>
            <person name="Brun A."/>
            <person name="Buee M."/>
            <person name="Cantarel B."/>
            <person name="Chevalier G."/>
            <person name="Couloux A."/>
            <person name="Da Silva C."/>
            <person name="Denoeud F."/>
            <person name="Duplessis S."/>
            <person name="Ghignone S."/>
            <person name="Hilselberger B."/>
            <person name="Iotti M."/>
            <person name="Marcais B."/>
            <person name="Mello A."/>
            <person name="Miranda M."/>
            <person name="Pacioni G."/>
            <person name="Quesneville H."/>
            <person name="Riccioni C."/>
            <person name="Ruotolo R."/>
            <person name="Splivallo R."/>
            <person name="Stocchi V."/>
            <person name="Tisserant E."/>
            <person name="Viscomi A.R."/>
            <person name="Zambonelli A."/>
            <person name="Zampieri E."/>
            <person name="Henrissat B."/>
            <person name="Lebrun M.H."/>
            <person name="Paolocci F."/>
            <person name="Bonfante P."/>
            <person name="Ottonello S."/>
            <person name="Wincker P."/>
        </authorList>
    </citation>
    <scope>NUCLEOTIDE SEQUENCE [LARGE SCALE GENOMIC DNA]</scope>
    <source>
        <strain evidence="2 3">Mel28</strain>
    </source>
</reference>
<dbReference type="InParanoid" id="D5GMI8"/>
<sequence length="38" mass="4514">MVNCCSAIFSFFSFFSSSFFLFIIFTQYGRSHFVNMPR</sequence>
<proteinExistence type="predicted"/>
<accession>D5GMI8</accession>
<evidence type="ECO:0000313" key="3">
    <source>
        <dbReference type="Proteomes" id="UP000006911"/>
    </source>
</evidence>
<keyword evidence="1" id="KW-1133">Transmembrane helix</keyword>
<dbReference type="AlphaFoldDB" id="D5GMI8"/>
<dbReference type="HOGENOM" id="CLU_3335911_0_0_1"/>
<dbReference type="GeneID" id="9182157"/>
<keyword evidence="1" id="KW-0472">Membrane</keyword>